<evidence type="ECO:0000313" key="2">
    <source>
        <dbReference type="Proteomes" id="UP000024376"/>
    </source>
</evidence>
<dbReference type="KEGG" id="trr:M419DRAFT_128114"/>
<proteinExistence type="predicted"/>
<protein>
    <submittedName>
        <fullName evidence="1">Uncharacterized protein</fullName>
    </submittedName>
</protein>
<accession>A0A024SGP6</accession>
<dbReference type="EMBL" id="KI911142">
    <property type="protein sequence ID" value="ETS03696.1"/>
    <property type="molecule type" value="Genomic_DNA"/>
</dbReference>
<evidence type="ECO:0000313" key="1">
    <source>
        <dbReference type="EMBL" id="ETS03696.1"/>
    </source>
</evidence>
<dbReference type="OrthoDB" id="3944545at2759"/>
<dbReference type="AlphaFoldDB" id="A0A024SGP6"/>
<name>A0A024SGP6_HYPJR</name>
<sequence>MATAQSSPFDEPPYPSFEELRSNEQRVIFSPAAKRLYWPLEGVFPFTISVMRTARSVEELDPFFIPDTSGSGSGSGTWHETSSLPVTDLKASLSDLDQWESDWLAWHRDHTAPEFHAEYVAYGDLSDEDRPYADEPKEDGSWEEDSDTEFLIRCCGDDRPLRKRGLKIKVIPSAGNDFVTVRDYVSAVHPWLMSLRWDIIRAKSVARPVPYLDTGVNIEWMVSSLTAPQHQTMTKGLWIEMHRPPRPMDAATAKFLQRIRARKAECPHVPSPLSGN</sequence>
<gene>
    <name evidence="1" type="ORF">M419DRAFT_128114</name>
</gene>
<dbReference type="Proteomes" id="UP000024376">
    <property type="component" value="Unassembled WGS sequence"/>
</dbReference>
<reference evidence="2" key="1">
    <citation type="journal article" date="2013" name="Ind. Biotechnol.">
        <title>Comparative genomics analysis of Trichoderma reesei strains.</title>
        <authorList>
            <person name="Koike H."/>
            <person name="Aerts A."/>
            <person name="LaButti K."/>
            <person name="Grigoriev I.V."/>
            <person name="Baker S.E."/>
        </authorList>
    </citation>
    <scope>NUCLEOTIDE SEQUENCE [LARGE SCALE GENOMIC DNA]</scope>
    <source>
        <strain evidence="2">ATCC 56765 / BCRC 32924 / NRRL 11460 / Rut C-30</strain>
    </source>
</reference>
<dbReference type="HOGENOM" id="CLU_065403_1_1_1"/>
<organism evidence="1 2">
    <name type="scientific">Hypocrea jecorina (strain ATCC 56765 / BCRC 32924 / NRRL 11460 / Rut C-30)</name>
    <name type="common">Trichoderma reesei</name>
    <dbReference type="NCBI Taxonomy" id="1344414"/>
    <lineage>
        <taxon>Eukaryota</taxon>
        <taxon>Fungi</taxon>
        <taxon>Dikarya</taxon>
        <taxon>Ascomycota</taxon>
        <taxon>Pezizomycotina</taxon>
        <taxon>Sordariomycetes</taxon>
        <taxon>Hypocreomycetidae</taxon>
        <taxon>Hypocreales</taxon>
        <taxon>Hypocreaceae</taxon>
        <taxon>Trichoderma</taxon>
    </lineage>
</organism>